<dbReference type="EMBL" id="CAMPGE010010615">
    <property type="protein sequence ID" value="CAI2369464.1"/>
    <property type="molecule type" value="Genomic_DNA"/>
</dbReference>
<name>A0AAD1UIM7_EUPCR</name>
<evidence type="ECO:0000313" key="1">
    <source>
        <dbReference type="EMBL" id="CAI2369464.1"/>
    </source>
</evidence>
<evidence type="ECO:0000313" key="2">
    <source>
        <dbReference type="Proteomes" id="UP001295684"/>
    </source>
</evidence>
<accession>A0AAD1UIM7</accession>
<reference evidence="1" key="1">
    <citation type="submission" date="2023-07" db="EMBL/GenBank/DDBJ databases">
        <authorList>
            <consortium name="AG Swart"/>
            <person name="Singh M."/>
            <person name="Singh A."/>
            <person name="Seah K."/>
            <person name="Emmerich C."/>
        </authorList>
    </citation>
    <scope>NUCLEOTIDE SEQUENCE</scope>
    <source>
        <strain evidence="1">DP1</strain>
    </source>
</reference>
<protein>
    <submittedName>
        <fullName evidence="1">Uncharacterized protein</fullName>
    </submittedName>
</protein>
<keyword evidence="2" id="KW-1185">Reference proteome</keyword>
<gene>
    <name evidence="1" type="ORF">ECRASSUSDP1_LOCUS10765</name>
</gene>
<sequence>MEDGWERDYEGRRRGFEEECGEDVGMNVLGTGRGYLDGKCGMCWLIGDDMLKFYEGMDFFEYEFFLGFIF</sequence>
<comment type="caution">
    <text evidence="1">The sequence shown here is derived from an EMBL/GenBank/DDBJ whole genome shotgun (WGS) entry which is preliminary data.</text>
</comment>
<proteinExistence type="predicted"/>
<organism evidence="1 2">
    <name type="scientific">Euplotes crassus</name>
    <dbReference type="NCBI Taxonomy" id="5936"/>
    <lineage>
        <taxon>Eukaryota</taxon>
        <taxon>Sar</taxon>
        <taxon>Alveolata</taxon>
        <taxon>Ciliophora</taxon>
        <taxon>Intramacronucleata</taxon>
        <taxon>Spirotrichea</taxon>
        <taxon>Hypotrichia</taxon>
        <taxon>Euplotida</taxon>
        <taxon>Euplotidae</taxon>
        <taxon>Moneuplotes</taxon>
    </lineage>
</organism>
<dbReference type="Proteomes" id="UP001295684">
    <property type="component" value="Unassembled WGS sequence"/>
</dbReference>
<dbReference type="AlphaFoldDB" id="A0AAD1UIM7"/>